<dbReference type="PANTHER" id="PTHR47704">
    <property type="entry name" value="POTASSIUM TRANSPORTER KIMA"/>
    <property type="match status" value="1"/>
</dbReference>
<dbReference type="Proteomes" id="UP001523262">
    <property type="component" value="Unassembled WGS sequence"/>
</dbReference>
<dbReference type="EMBL" id="JAMQCR010000002">
    <property type="protein sequence ID" value="MCM2534924.1"/>
    <property type="molecule type" value="Genomic_DNA"/>
</dbReference>
<keyword evidence="2" id="KW-1185">Reference proteome</keyword>
<comment type="caution">
    <text evidence="1">The sequence shown here is derived from an EMBL/GenBank/DDBJ whole genome shotgun (WGS) entry which is preliminary data.</text>
</comment>
<evidence type="ECO:0000313" key="2">
    <source>
        <dbReference type="Proteomes" id="UP001523262"/>
    </source>
</evidence>
<dbReference type="PANTHER" id="PTHR47704:SF1">
    <property type="entry name" value="POTASSIUM TRANSPORTER KIMA"/>
    <property type="match status" value="1"/>
</dbReference>
<accession>A0ABT0WHF2</accession>
<dbReference type="InterPro" id="IPR053153">
    <property type="entry name" value="APC_K+_Transporter"/>
</dbReference>
<gene>
    <name evidence="1" type="ORF">NDK43_24500</name>
</gene>
<evidence type="ECO:0000313" key="1">
    <source>
        <dbReference type="EMBL" id="MCM2534924.1"/>
    </source>
</evidence>
<protein>
    <recommendedName>
        <fullName evidence="3">Amino acid permease</fullName>
    </recommendedName>
</protein>
<organism evidence="1 2">
    <name type="scientific">Neobacillus pocheonensis</name>
    <dbReference type="NCBI Taxonomy" id="363869"/>
    <lineage>
        <taxon>Bacteria</taxon>
        <taxon>Bacillati</taxon>
        <taxon>Bacillota</taxon>
        <taxon>Bacilli</taxon>
        <taxon>Bacillales</taxon>
        <taxon>Bacillaceae</taxon>
        <taxon>Neobacillus</taxon>
    </lineage>
</organism>
<sequence>MGGIVTSVVAVIFAVTKFTSGAWIVLIVIPLFIFFSLTIHHHYQAVASELKIDLKSFRPETNRVVTIVLVSGVHRVVQNTLSFAISLCQANLLAVYVGFDDDSMKKMEAKWEEWGNPCRLLTLKSKYRSVLEPLSRLIKIIEEKEQFKAQIHIVIPQFVTNKWWHNLLHNQTALLLRLWLIRHKDVVITTVPYHLKK</sequence>
<proteinExistence type="predicted"/>
<reference evidence="1 2" key="1">
    <citation type="submission" date="2022-06" db="EMBL/GenBank/DDBJ databases">
        <authorList>
            <person name="Jeon C.O."/>
        </authorList>
    </citation>
    <scope>NUCLEOTIDE SEQUENCE [LARGE SCALE GENOMIC DNA]</scope>
    <source>
        <strain evidence="1 2">KCTC 13943</strain>
    </source>
</reference>
<name>A0ABT0WHF2_9BACI</name>
<evidence type="ECO:0008006" key="3">
    <source>
        <dbReference type="Google" id="ProtNLM"/>
    </source>
</evidence>